<feature type="region of interest" description="Disordered" evidence="1">
    <location>
        <begin position="163"/>
        <end position="201"/>
    </location>
</feature>
<evidence type="ECO:0000313" key="4">
    <source>
        <dbReference type="Proteomes" id="UP000595140"/>
    </source>
</evidence>
<dbReference type="EMBL" id="OOIL02002240">
    <property type="protein sequence ID" value="VFQ81633.1"/>
    <property type="molecule type" value="Genomic_DNA"/>
</dbReference>
<organism evidence="3 4">
    <name type="scientific">Cuscuta campestris</name>
    <dbReference type="NCBI Taxonomy" id="132261"/>
    <lineage>
        <taxon>Eukaryota</taxon>
        <taxon>Viridiplantae</taxon>
        <taxon>Streptophyta</taxon>
        <taxon>Embryophyta</taxon>
        <taxon>Tracheophyta</taxon>
        <taxon>Spermatophyta</taxon>
        <taxon>Magnoliopsida</taxon>
        <taxon>eudicotyledons</taxon>
        <taxon>Gunneridae</taxon>
        <taxon>Pentapetalae</taxon>
        <taxon>asterids</taxon>
        <taxon>lamiids</taxon>
        <taxon>Solanales</taxon>
        <taxon>Convolvulaceae</taxon>
        <taxon>Cuscuteae</taxon>
        <taxon>Cuscuta</taxon>
        <taxon>Cuscuta subgen. Grammica</taxon>
        <taxon>Cuscuta sect. Cleistogrammica</taxon>
    </lineage>
</organism>
<name>A0A484LYI1_9ASTE</name>
<feature type="domain" description="Retrovirus-related Pol polyprotein from transposon TNT 1-94-like beta-barrel" evidence="2">
    <location>
        <begin position="271"/>
        <end position="351"/>
    </location>
</feature>
<reference evidence="3 4" key="1">
    <citation type="submission" date="2018-04" db="EMBL/GenBank/DDBJ databases">
        <authorList>
            <person name="Vogel A."/>
        </authorList>
    </citation>
    <scope>NUCLEOTIDE SEQUENCE [LARGE SCALE GENOMIC DNA]</scope>
</reference>
<dbReference type="Pfam" id="PF22936">
    <property type="entry name" value="Pol_BBD"/>
    <property type="match status" value="1"/>
</dbReference>
<feature type="compositionally biased region" description="Basic and acidic residues" evidence="1">
    <location>
        <begin position="177"/>
        <end position="191"/>
    </location>
</feature>
<proteinExistence type="predicted"/>
<sequence>MEDLLYVKDMDLPVFSIEKPESKSDEEWKRDHRQVCGFIRQYVGDNVYGLIANETHARSLWEKLESMYASKSSNNKLYLLKSLMNLSYKETTSLLDHLNAFHGILDQLSGVGIKLEDELAALWLLNTLPESWEIFRVSIINSAPDGIVSMQTVKPAMLNEEMRRKMQGSSSQSEVLVTEHRGRNANRDQRGRGKSRSKSKSRYKNVECHYCHNTGHIKKNCFKWKRDNKAKGKNEKKDEGGDRVSTADLVDDLIFVTDADVVNAVSDDQSWVIDSGATLHVTPRKEFFTSLKSGSFGKLKMGNDAVAEVVGIADVCLETQMGTKLLLKDVRYAPDVRLNLISVHRLDDEGYENHFGGGKWKLKRGNLVVARGKKESKLERRKLFISRICVRSVFQTDVWRVKRCPVVLKF</sequence>
<dbReference type="InterPro" id="IPR036875">
    <property type="entry name" value="Znf_CCHC_sf"/>
</dbReference>
<dbReference type="OrthoDB" id="1742531at2759"/>
<dbReference type="PANTHER" id="PTHR47592">
    <property type="entry name" value="PBF68 PROTEIN"/>
    <property type="match status" value="1"/>
</dbReference>
<evidence type="ECO:0000259" key="2">
    <source>
        <dbReference type="Pfam" id="PF22936"/>
    </source>
</evidence>
<dbReference type="PANTHER" id="PTHR47592:SF31">
    <property type="entry name" value="ZINC FINGER, CCHC-TYPE-RELATED"/>
    <property type="match status" value="1"/>
</dbReference>
<dbReference type="AlphaFoldDB" id="A0A484LYI1"/>
<dbReference type="Pfam" id="PF14223">
    <property type="entry name" value="Retrotran_gag_2"/>
    <property type="match status" value="1"/>
</dbReference>
<keyword evidence="4" id="KW-1185">Reference proteome</keyword>
<evidence type="ECO:0000313" key="3">
    <source>
        <dbReference type="EMBL" id="VFQ81633.1"/>
    </source>
</evidence>
<dbReference type="SUPFAM" id="SSF57756">
    <property type="entry name" value="Retrovirus zinc finger-like domains"/>
    <property type="match status" value="1"/>
</dbReference>
<dbReference type="GO" id="GO:0008270">
    <property type="term" value="F:zinc ion binding"/>
    <property type="evidence" value="ECO:0007669"/>
    <property type="project" value="InterPro"/>
</dbReference>
<dbReference type="Gene3D" id="4.10.60.10">
    <property type="entry name" value="Zinc finger, CCHC-type"/>
    <property type="match status" value="1"/>
</dbReference>
<gene>
    <name evidence="3" type="ORF">CCAM_LOCUS23409</name>
</gene>
<accession>A0A484LYI1</accession>
<feature type="compositionally biased region" description="Basic residues" evidence="1">
    <location>
        <begin position="192"/>
        <end position="201"/>
    </location>
</feature>
<evidence type="ECO:0000256" key="1">
    <source>
        <dbReference type="SAM" id="MobiDB-lite"/>
    </source>
</evidence>
<dbReference type="InterPro" id="IPR054722">
    <property type="entry name" value="PolX-like_BBD"/>
</dbReference>
<dbReference type="Proteomes" id="UP000595140">
    <property type="component" value="Unassembled WGS sequence"/>
</dbReference>
<dbReference type="GO" id="GO:0003676">
    <property type="term" value="F:nucleic acid binding"/>
    <property type="evidence" value="ECO:0007669"/>
    <property type="project" value="InterPro"/>
</dbReference>
<protein>
    <recommendedName>
        <fullName evidence="2">Retrovirus-related Pol polyprotein from transposon TNT 1-94-like beta-barrel domain-containing protein</fullName>
    </recommendedName>
</protein>